<dbReference type="AlphaFoldDB" id="A0AAV2SYN8"/>
<evidence type="ECO:0000256" key="5">
    <source>
        <dbReference type="ARBA" id="ARBA00023242"/>
    </source>
</evidence>
<dbReference type="GO" id="GO:0005634">
    <property type="term" value="C:nucleus"/>
    <property type="evidence" value="ECO:0007669"/>
    <property type="project" value="UniProtKB-SubCell"/>
</dbReference>
<dbReference type="Proteomes" id="UP001497623">
    <property type="component" value="Unassembled WGS sequence"/>
</dbReference>
<evidence type="ECO:0000313" key="6">
    <source>
        <dbReference type="EMBL" id="CAL4256942.1"/>
    </source>
</evidence>
<name>A0AAV2SYN8_MEGNR</name>
<comment type="caution">
    <text evidence="6">The sequence shown here is derived from an EMBL/GenBank/DDBJ whole genome shotgun (WGS) entry which is preliminary data.</text>
</comment>
<dbReference type="InterPro" id="IPR012337">
    <property type="entry name" value="RNaseH-like_sf"/>
</dbReference>
<comment type="subcellular location">
    <subcellularLocation>
        <location evidence="1">Nucleus</location>
    </subcellularLocation>
</comment>
<dbReference type="SUPFAM" id="SSF53098">
    <property type="entry name" value="Ribonuclease H-like"/>
    <property type="match status" value="1"/>
</dbReference>
<keyword evidence="3" id="KW-0863">Zinc-finger</keyword>
<organism evidence="6 7">
    <name type="scientific">Meganyctiphanes norvegica</name>
    <name type="common">Northern krill</name>
    <name type="synonym">Thysanopoda norvegica</name>
    <dbReference type="NCBI Taxonomy" id="48144"/>
    <lineage>
        <taxon>Eukaryota</taxon>
        <taxon>Metazoa</taxon>
        <taxon>Ecdysozoa</taxon>
        <taxon>Arthropoda</taxon>
        <taxon>Crustacea</taxon>
        <taxon>Multicrustacea</taxon>
        <taxon>Malacostraca</taxon>
        <taxon>Eumalacostraca</taxon>
        <taxon>Eucarida</taxon>
        <taxon>Euphausiacea</taxon>
        <taxon>Euphausiidae</taxon>
        <taxon>Meganyctiphanes</taxon>
    </lineage>
</organism>
<reference evidence="6 7" key="1">
    <citation type="submission" date="2024-05" db="EMBL/GenBank/DDBJ databases">
        <authorList>
            <person name="Wallberg A."/>
        </authorList>
    </citation>
    <scope>NUCLEOTIDE SEQUENCE [LARGE SCALE GENOMIC DNA]</scope>
</reference>
<dbReference type="PANTHER" id="PTHR46481">
    <property type="entry name" value="ZINC FINGER BED DOMAIN-CONTAINING PROTEIN 4"/>
    <property type="match status" value="1"/>
</dbReference>
<keyword evidence="4" id="KW-0862">Zinc</keyword>
<sequence length="459" mass="51997">MLDRSLARFVVDNFLALRIVDSASFKDLMNNANPQYKPPCRETLQTNVIYPMYYETKETVMGYLKDADSIALTTDCWTSLVGQPYLSLTVHVIDEDFNLRDFLLGTVHAPESHTGQYLYDKIEGENGLLAQWNLLDKDRTYVTDNATNIKKAIIDVGNKMWIGCLGHTTNLIVKAGLEKVNVINSLIGRAKNCVSFIRRSALAIEKLKSNEDFLKLPNLNVIQDVSTRWNSVLAMLRRLVAIKSAVNCTVCECGRQDLVITDDDFENMELLSNFLQMFEKATEIASGDQYTTISFIQRIIASFHKRLAPNVDDPAFIADLKKVMLDDLKTRYQDESVKNIIDMAAALDPRFKSHASGATRNKIIELAENLNESEYFAGLSQIPDTQSQNMNIISRFPPTTSTSTIQETIEDDIFNEDEHGNDNDCDFPLITLHQKITLELTTYINFPPINKEEKNHLTL</sequence>
<dbReference type="PANTHER" id="PTHR46481:SF10">
    <property type="entry name" value="ZINC FINGER BED DOMAIN-CONTAINING PROTEIN 39"/>
    <property type="match status" value="1"/>
</dbReference>
<evidence type="ECO:0008006" key="8">
    <source>
        <dbReference type="Google" id="ProtNLM"/>
    </source>
</evidence>
<keyword evidence="2" id="KW-0479">Metal-binding</keyword>
<evidence type="ECO:0000256" key="3">
    <source>
        <dbReference type="ARBA" id="ARBA00022771"/>
    </source>
</evidence>
<keyword evidence="7" id="KW-1185">Reference proteome</keyword>
<proteinExistence type="predicted"/>
<accession>A0AAV2SYN8</accession>
<protein>
    <recommendedName>
        <fullName evidence="8">Zinc finger BED domain-containing protein 4</fullName>
    </recommendedName>
</protein>
<dbReference type="InterPro" id="IPR052035">
    <property type="entry name" value="ZnF_BED_domain_contain"/>
</dbReference>
<keyword evidence="5" id="KW-0539">Nucleus</keyword>
<evidence type="ECO:0000313" key="7">
    <source>
        <dbReference type="Proteomes" id="UP001497623"/>
    </source>
</evidence>
<dbReference type="EMBL" id="CAXKWB010192020">
    <property type="protein sequence ID" value="CAL4256942.1"/>
    <property type="molecule type" value="Genomic_DNA"/>
</dbReference>
<dbReference type="GO" id="GO:0008270">
    <property type="term" value="F:zinc ion binding"/>
    <property type="evidence" value="ECO:0007669"/>
    <property type="project" value="UniProtKB-KW"/>
</dbReference>
<evidence type="ECO:0000256" key="1">
    <source>
        <dbReference type="ARBA" id="ARBA00004123"/>
    </source>
</evidence>
<evidence type="ECO:0000256" key="4">
    <source>
        <dbReference type="ARBA" id="ARBA00022833"/>
    </source>
</evidence>
<gene>
    <name evidence="6" type="ORF">MNOR_LOCUS42061</name>
</gene>
<evidence type="ECO:0000256" key="2">
    <source>
        <dbReference type="ARBA" id="ARBA00022723"/>
    </source>
</evidence>